<feature type="region of interest" description="Disordered" evidence="1">
    <location>
        <begin position="63"/>
        <end position="102"/>
    </location>
</feature>
<name>A0A7S0N060_9CHLO</name>
<proteinExistence type="predicted"/>
<evidence type="ECO:0000256" key="1">
    <source>
        <dbReference type="SAM" id="MobiDB-lite"/>
    </source>
</evidence>
<accession>A0A7S0N060</accession>
<sequence length="102" mass="10924">MSPMALPKFCPVKICAAALVLSRSGTHFASTSVNEVGAKPSPNPTTNLVTKKKERNSVLNGAAMVATDHNNTPMGRILRPPKNSERMPPGICMAKKPRKKAE</sequence>
<gene>
    <name evidence="2" type="ORF">POBO1169_LOCUS4415</name>
</gene>
<protein>
    <submittedName>
        <fullName evidence="2">Uncharacterized protein</fullName>
    </submittedName>
</protein>
<organism evidence="2">
    <name type="scientific">Pyramimonas obovata</name>
    <dbReference type="NCBI Taxonomy" id="1411642"/>
    <lineage>
        <taxon>Eukaryota</taxon>
        <taxon>Viridiplantae</taxon>
        <taxon>Chlorophyta</taxon>
        <taxon>Pyramimonadophyceae</taxon>
        <taxon>Pyramimonadales</taxon>
        <taxon>Pyramimonadaceae</taxon>
        <taxon>Pyramimonas</taxon>
        <taxon>Pyramimonas incertae sedis</taxon>
    </lineage>
</organism>
<evidence type="ECO:0000313" key="2">
    <source>
        <dbReference type="EMBL" id="CAD8656388.1"/>
    </source>
</evidence>
<reference evidence="2" key="1">
    <citation type="submission" date="2021-01" db="EMBL/GenBank/DDBJ databases">
        <authorList>
            <person name="Corre E."/>
            <person name="Pelletier E."/>
            <person name="Niang G."/>
            <person name="Scheremetjew M."/>
            <person name="Finn R."/>
            <person name="Kale V."/>
            <person name="Holt S."/>
            <person name="Cochrane G."/>
            <person name="Meng A."/>
            <person name="Brown T."/>
            <person name="Cohen L."/>
        </authorList>
    </citation>
    <scope>NUCLEOTIDE SEQUENCE</scope>
    <source>
        <strain evidence="2">CCMP722</strain>
    </source>
</reference>
<dbReference type="AlphaFoldDB" id="A0A7S0N060"/>
<dbReference type="EMBL" id="HBFA01008415">
    <property type="protein sequence ID" value="CAD8656388.1"/>
    <property type="molecule type" value="Transcribed_RNA"/>
</dbReference>